<sequence length="142" mass="15426">MANKGPSYGSLAERERTMAAKRSTPLDDEAQHWIEAIIGEKFPSEKAALAYGVLSSDLFQTVDLFEKRNIPQVTLAVHALGRAAQKKGFKGPVLGVKESEANQRDFSEEQLRAGQGMIGLLNDGMNKGANQSGQNMGLSRHI</sequence>
<dbReference type="EMBL" id="CAJOBA010002263">
    <property type="protein sequence ID" value="CAF3637525.1"/>
    <property type="molecule type" value="Genomic_DNA"/>
</dbReference>
<evidence type="ECO:0000313" key="6">
    <source>
        <dbReference type="EMBL" id="CAF3754533.1"/>
    </source>
</evidence>
<proteinExistence type="inferred from homology"/>
<evidence type="ECO:0000313" key="4">
    <source>
        <dbReference type="EMBL" id="CAF0982016.1"/>
    </source>
</evidence>
<dbReference type="InterPro" id="IPR036872">
    <property type="entry name" value="CH_dom_sf"/>
</dbReference>
<dbReference type="EMBL" id="CAJOBC010002845">
    <property type="protein sequence ID" value="CAF3754533.1"/>
    <property type="molecule type" value="Genomic_DNA"/>
</dbReference>
<dbReference type="Proteomes" id="UP000681722">
    <property type="component" value="Unassembled WGS sequence"/>
</dbReference>
<keyword evidence="7" id="KW-1185">Reference proteome</keyword>
<comment type="caution">
    <text evidence="4">The sequence shown here is derived from an EMBL/GenBank/DDBJ whole genome shotgun (WGS) entry which is preliminary data.</text>
</comment>
<evidence type="ECO:0000256" key="1">
    <source>
        <dbReference type="ARBA" id="ARBA00009631"/>
    </source>
</evidence>
<reference evidence="4" key="1">
    <citation type="submission" date="2021-02" db="EMBL/GenBank/DDBJ databases">
        <authorList>
            <person name="Nowell W R."/>
        </authorList>
    </citation>
    <scope>NUCLEOTIDE SEQUENCE</scope>
</reference>
<evidence type="ECO:0000313" key="5">
    <source>
        <dbReference type="EMBL" id="CAF3637525.1"/>
    </source>
</evidence>
<accession>A0A814FE17</accession>
<organism evidence="4 7">
    <name type="scientific">Didymodactylos carnosus</name>
    <dbReference type="NCBI Taxonomy" id="1234261"/>
    <lineage>
        <taxon>Eukaryota</taxon>
        <taxon>Metazoa</taxon>
        <taxon>Spiralia</taxon>
        <taxon>Gnathifera</taxon>
        <taxon>Rotifera</taxon>
        <taxon>Eurotatoria</taxon>
        <taxon>Bdelloidea</taxon>
        <taxon>Philodinida</taxon>
        <taxon>Philodinidae</taxon>
        <taxon>Didymodactylos</taxon>
    </lineage>
</organism>
<dbReference type="InterPro" id="IPR050606">
    <property type="entry name" value="Calponin-like"/>
</dbReference>
<dbReference type="OrthoDB" id="21595at2759"/>
<gene>
    <name evidence="4" type="ORF">GPM918_LOCUS12799</name>
    <name evidence="3" type="ORF">OVA965_LOCUS7210</name>
    <name evidence="6" type="ORF">SRO942_LOCUS12799</name>
    <name evidence="5" type="ORF">TMI583_LOCUS7206</name>
</gene>
<dbReference type="GO" id="GO:0007015">
    <property type="term" value="P:actin filament organization"/>
    <property type="evidence" value="ECO:0007669"/>
    <property type="project" value="TreeGrafter"/>
</dbReference>
<dbReference type="EMBL" id="CAJNOK010002263">
    <property type="protein sequence ID" value="CAF0852320.1"/>
    <property type="molecule type" value="Genomic_DNA"/>
</dbReference>
<dbReference type="EMBL" id="CAJNOQ010002845">
    <property type="protein sequence ID" value="CAF0982016.1"/>
    <property type="molecule type" value="Genomic_DNA"/>
</dbReference>
<dbReference type="PANTHER" id="PTHR47385:SF14">
    <property type="entry name" value="TRANSGELIN"/>
    <property type="match status" value="1"/>
</dbReference>
<feature type="region of interest" description="Disordered" evidence="2">
    <location>
        <begin position="1"/>
        <end position="24"/>
    </location>
</feature>
<dbReference type="Proteomes" id="UP000682733">
    <property type="component" value="Unassembled WGS sequence"/>
</dbReference>
<name>A0A814FE17_9BILA</name>
<evidence type="ECO:0000256" key="2">
    <source>
        <dbReference type="SAM" id="MobiDB-lite"/>
    </source>
</evidence>
<evidence type="ECO:0000313" key="7">
    <source>
        <dbReference type="Proteomes" id="UP000663829"/>
    </source>
</evidence>
<dbReference type="PANTHER" id="PTHR47385">
    <property type="entry name" value="CALPONIN"/>
    <property type="match status" value="1"/>
</dbReference>
<dbReference type="Gene3D" id="1.10.418.10">
    <property type="entry name" value="Calponin-like domain"/>
    <property type="match status" value="1"/>
</dbReference>
<protein>
    <submittedName>
        <fullName evidence="4">Uncharacterized protein</fullName>
    </submittedName>
</protein>
<evidence type="ECO:0000313" key="3">
    <source>
        <dbReference type="EMBL" id="CAF0852320.1"/>
    </source>
</evidence>
<dbReference type="Proteomes" id="UP000677228">
    <property type="component" value="Unassembled WGS sequence"/>
</dbReference>
<dbReference type="AlphaFoldDB" id="A0A814FE17"/>
<dbReference type="SUPFAM" id="SSF47576">
    <property type="entry name" value="Calponin-homology domain, CH-domain"/>
    <property type="match status" value="1"/>
</dbReference>
<dbReference type="Pfam" id="PF00402">
    <property type="entry name" value="Calponin"/>
    <property type="match status" value="1"/>
</dbReference>
<dbReference type="InterPro" id="IPR000557">
    <property type="entry name" value="Calponin_repeat"/>
</dbReference>
<dbReference type="Proteomes" id="UP000663829">
    <property type="component" value="Unassembled WGS sequence"/>
</dbReference>
<dbReference type="GO" id="GO:0051015">
    <property type="term" value="F:actin filament binding"/>
    <property type="evidence" value="ECO:0007669"/>
    <property type="project" value="TreeGrafter"/>
</dbReference>
<dbReference type="GO" id="GO:0015629">
    <property type="term" value="C:actin cytoskeleton"/>
    <property type="evidence" value="ECO:0007669"/>
    <property type="project" value="TreeGrafter"/>
</dbReference>
<comment type="similarity">
    <text evidence="1">Belongs to the calponin family.</text>
</comment>